<evidence type="ECO:0000256" key="2">
    <source>
        <dbReference type="ARBA" id="ARBA00022692"/>
    </source>
</evidence>
<comment type="subcellular location">
    <subcellularLocation>
        <location evidence="1">Membrane</location>
    </subcellularLocation>
</comment>
<dbReference type="OrthoDB" id="10059618at2759"/>
<keyword evidence="3" id="KW-0677">Repeat</keyword>
<gene>
    <name evidence="6" type="ORF">FGIG_08769</name>
</gene>
<evidence type="ECO:0000313" key="7">
    <source>
        <dbReference type="Proteomes" id="UP000316759"/>
    </source>
</evidence>
<name>A0A504YNC8_FASGI</name>
<keyword evidence="7" id="KW-1185">Reference proteome</keyword>
<dbReference type="PANTHER" id="PTHR12546:SF60">
    <property type="entry name" value="MISFIRE, ISOFORM F"/>
    <property type="match status" value="1"/>
</dbReference>
<evidence type="ECO:0000256" key="1">
    <source>
        <dbReference type="ARBA" id="ARBA00004370"/>
    </source>
</evidence>
<dbReference type="GO" id="GO:0016020">
    <property type="term" value="C:membrane"/>
    <property type="evidence" value="ECO:0007669"/>
    <property type="project" value="UniProtKB-SubCell"/>
</dbReference>
<organism evidence="6 7">
    <name type="scientific">Fasciola gigantica</name>
    <name type="common">Giant liver fluke</name>
    <dbReference type="NCBI Taxonomy" id="46835"/>
    <lineage>
        <taxon>Eukaryota</taxon>
        <taxon>Metazoa</taxon>
        <taxon>Spiralia</taxon>
        <taxon>Lophotrochozoa</taxon>
        <taxon>Platyhelminthes</taxon>
        <taxon>Trematoda</taxon>
        <taxon>Digenea</taxon>
        <taxon>Plagiorchiida</taxon>
        <taxon>Echinostomata</taxon>
        <taxon>Echinostomatoidea</taxon>
        <taxon>Fasciolidae</taxon>
        <taxon>Fasciola</taxon>
    </lineage>
</organism>
<reference evidence="6 7" key="1">
    <citation type="submission" date="2019-04" db="EMBL/GenBank/DDBJ databases">
        <title>Annotation for the trematode Fasciola gigantica.</title>
        <authorList>
            <person name="Choi Y.-J."/>
        </authorList>
    </citation>
    <scope>NUCLEOTIDE SEQUENCE [LARGE SCALE GENOMIC DNA]</scope>
    <source>
        <strain evidence="6">Uganda_cow_1</strain>
    </source>
</reference>
<keyword evidence="2" id="KW-0812">Transmembrane</keyword>
<dbReference type="InterPro" id="IPR037721">
    <property type="entry name" value="Ferlin"/>
</dbReference>
<dbReference type="EMBL" id="SUNJ01007335">
    <property type="protein sequence ID" value="TPP62075.1"/>
    <property type="molecule type" value="Genomic_DNA"/>
</dbReference>
<protein>
    <submittedName>
        <fullName evidence="6">Fer-1 protein 4</fullName>
    </submittedName>
</protein>
<accession>A0A504YNC8</accession>
<dbReference type="PANTHER" id="PTHR12546">
    <property type="entry name" value="FER-1-LIKE"/>
    <property type="match status" value="1"/>
</dbReference>
<dbReference type="STRING" id="46835.A0A504YNC8"/>
<dbReference type="Proteomes" id="UP000316759">
    <property type="component" value="Unassembled WGS sequence"/>
</dbReference>
<keyword evidence="5" id="KW-0472">Membrane</keyword>
<dbReference type="GO" id="GO:0007009">
    <property type="term" value="P:plasma membrane organization"/>
    <property type="evidence" value="ECO:0007669"/>
    <property type="project" value="TreeGrafter"/>
</dbReference>
<evidence type="ECO:0000313" key="6">
    <source>
        <dbReference type="EMBL" id="TPP62075.1"/>
    </source>
</evidence>
<sequence>MVFQHRLRHFYNIIVSHVSHFRNPNVFLNNLVVLNNYKTFLRRLSIVGNTIKSVEPLALQVLNNYQMIEPNIQFVKEHVETRDLVHPDRPGLSQGKLQMWVDIFEREVAVPPPAIDISPRQPAKWELRVVVWNTADYRLD</sequence>
<evidence type="ECO:0000256" key="4">
    <source>
        <dbReference type="ARBA" id="ARBA00022989"/>
    </source>
</evidence>
<evidence type="ECO:0000256" key="5">
    <source>
        <dbReference type="ARBA" id="ARBA00023136"/>
    </source>
</evidence>
<proteinExistence type="predicted"/>
<keyword evidence="4" id="KW-1133">Transmembrane helix</keyword>
<comment type="caution">
    <text evidence="6">The sequence shown here is derived from an EMBL/GenBank/DDBJ whole genome shotgun (WGS) entry which is preliminary data.</text>
</comment>
<evidence type="ECO:0000256" key="3">
    <source>
        <dbReference type="ARBA" id="ARBA00022737"/>
    </source>
</evidence>
<dbReference type="AlphaFoldDB" id="A0A504YNC8"/>